<comment type="subcellular location">
    <subcellularLocation>
        <location evidence="1">Membrane</location>
        <topology evidence="1">Multi-pass membrane protein</topology>
    </subcellularLocation>
</comment>
<sequence length="341" mass="36832">METLLVGVMGTPLWAWLGFLVLVLLLLAFDLGVLHRRCHEIGLRESLLLSAFYVGLGVAFGGLVGLQFGADAAVDYWTGFVVEKSLALDNIFVIATIFGYFAIPRAYQHRVLIFGVLGVIVLRGLMIGAGAALLQQFHWLLYLFAGFLVVTGVRLLVTADQGYDVAANPLLRLLQRRCRVAPCLHGDRFFLRLPDPATGRLLRYATPLFLALVLVEIADVIFAVDSVPAIFAITTDPFVVYSSNIFAILGLRALFFALAAVIHRFADLKYALAVVLLFIGGKILAADWLGLAEISPLWSLSVTLAILVSGLLVSLWRTARPQAAAAPASAGGTPADRQAAD</sequence>
<dbReference type="GO" id="GO:0016020">
    <property type="term" value="C:membrane"/>
    <property type="evidence" value="ECO:0007669"/>
    <property type="project" value="UniProtKB-SubCell"/>
</dbReference>
<feature type="transmembrane region" description="Helical" evidence="6">
    <location>
        <begin position="46"/>
        <end position="66"/>
    </location>
</feature>
<evidence type="ECO:0000256" key="5">
    <source>
        <dbReference type="ARBA" id="ARBA00023136"/>
    </source>
</evidence>
<evidence type="ECO:0000256" key="4">
    <source>
        <dbReference type="ARBA" id="ARBA00022989"/>
    </source>
</evidence>
<feature type="transmembrane region" description="Helical" evidence="6">
    <location>
        <begin position="208"/>
        <end position="233"/>
    </location>
</feature>
<feature type="transmembrane region" description="Helical" evidence="6">
    <location>
        <begin position="139"/>
        <end position="157"/>
    </location>
</feature>
<dbReference type="RefSeq" id="WP_085123584.1">
    <property type="nucleotide sequence ID" value="NZ_FWZX01000012.1"/>
</dbReference>
<keyword evidence="3 6" id="KW-0812">Transmembrane</keyword>
<accession>A0A1Y6BYE7</accession>
<evidence type="ECO:0000256" key="2">
    <source>
        <dbReference type="ARBA" id="ARBA00007511"/>
    </source>
</evidence>
<feature type="transmembrane region" description="Helical" evidence="6">
    <location>
        <begin position="86"/>
        <end position="104"/>
    </location>
</feature>
<feature type="transmembrane region" description="Helical" evidence="6">
    <location>
        <begin position="13"/>
        <end position="34"/>
    </location>
</feature>
<dbReference type="InterPro" id="IPR022369">
    <property type="entry name" value="Integral_membrane_TerC_rswitch"/>
</dbReference>
<keyword evidence="8" id="KW-1185">Reference proteome</keyword>
<dbReference type="PANTHER" id="PTHR30238:SF0">
    <property type="entry name" value="THYLAKOID MEMBRANE PROTEIN TERC, CHLOROPLASTIC"/>
    <property type="match status" value="1"/>
</dbReference>
<keyword evidence="5 6" id="KW-0472">Membrane</keyword>
<organism evidence="7 8">
    <name type="scientific">Tistlia consotensis USBA 355</name>
    <dbReference type="NCBI Taxonomy" id="560819"/>
    <lineage>
        <taxon>Bacteria</taxon>
        <taxon>Pseudomonadati</taxon>
        <taxon>Pseudomonadota</taxon>
        <taxon>Alphaproteobacteria</taxon>
        <taxon>Rhodospirillales</taxon>
        <taxon>Rhodovibrionaceae</taxon>
        <taxon>Tistlia</taxon>
    </lineage>
</organism>
<dbReference type="EMBL" id="FWZX01000012">
    <property type="protein sequence ID" value="SMF36108.1"/>
    <property type="molecule type" value="Genomic_DNA"/>
</dbReference>
<dbReference type="Pfam" id="PF03741">
    <property type="entry name" value="TerC"/>
    <property type="match status" value="1"/>
</dbReference>
<feature type="transmembrane region" description="Helical" evidence="6">
    <location>
        <begin position="297"/>
        <end position="316"/>
    </location>
</feature>
<dbReference type="InterPro" id="IPR005496">
    <property type="entry name" value="Integral_membrane_TerC"/>
</dbReference>
<evidence type="ECO:0000313" key="7">
    <source>
        <dbReference type="EMBL" id="SMF36108.1"/>
    </source>
</evidence>
<proteinExistence type="inferred from homology"/>
<keyword evidence="4 6" id="KW-1133">Transmembrane helix</keyword>
<comment type="similarity">
    <text evidence="2">Belongs to the TerC family.</text>
</comment>
<dbReference type="Proteomes" id="UP000192917">
    <property type="component" value="Unassembled WGS sequence"/>
</dbReference>
<feature type="transmembrane region" description="Helical" evidence="6">
    <location>
        <begin position="270"/>
        <end position="291"/>
    </location>
</feature>
<protein>
    <submittedName>
        <fullName evidence="7">Tellurite resistance protein TerC</fullName>
    </submittedName>
</protein>
<feature type="transmembrane region" description="Helical" evidence="6">
    <location>
        <begin position="111"/>
        <end position="133"/>
    </location>
</feature>
<name>A0A1Y6BYE7_9PROT</name>
<evidence type="ECO:0000256" key="1">
    <source>
        <dbReference type="ARBA" id="ARBA00004141"/>
    </source>
</evidence>
<gene>
    <name evidence="7" type="ORF">SAMN05428998_11248</name>
</gene>
<evidence type="ECO:0000256" key="6">
    <source>
        <dbReference type="SAM" id="Phobius"/>
    </source>
</evidence>
<dbReference type="PANTHER" id="PTHR30238">
    <property type="entry name" value="MEMBRANE BOUND PREDICTED REDOX MODULATOR"/>
    <property type="match status" value="1"/>
</dbReference>
<dbReference type="AlphaFoldDB" id="A0A1Y6BYE7"/>
<dbReference type="NCBIfam" id="TIGR03718">
    <property type="entry name" value="R_switched_Alx"/>
    <property type="match status" value="1"/>
</dbReference>
<reference evidence="7 8" key="1">
    <citation type="submission" date="2017-04" db="EMBL/GenBank/DDBJ databases">
        <authorList>
            <person name="Afonso C.L."/>
            <person name="Miller P.J."/>
            <person name="Scott M.A."/>
            <person name="Spackman E."/>
            <person name="Goraichik I."/>
            <person name="Dimitrov K.M."/>
            <person name="Suarez D.L."/>
            <person name="Swayne D.E."/>
        </authorList>
    </citation>
    <scope>NUCLEOTIDE SEQUENCE [LARGE SCALE GENOMIC DNA]</scope>
    <source>
        <strain evidence="7 8">USBA 355</strain>
    </source>
</reference>
<evidence type="ECO:0000256" key="3">
    <source>
        <dbReference type="ARBA" id="ARBA00022692"/>
    </source>
</evidence>
<feature type="transmembrane region" description="Helical" evidence="6">
    <location>
        <begin position="245"/>
        <end position="263"/>
    </location>
</feature>
<evidence type="ECO:0000313" key="8">
    <source>
        <dbReference type="Proteomes" id="UP000192917"/>
    </source>
</evidence>
<dbReference type="STRING" id="560819.SAMN05428998_11248"/>